<dbReference type="AlphaFoldDB" id="A0AAD4LWT3"/>
<keyword evidence="3" id="KW-0732">Signal</keyword>
<proteinExistence type="predicted"/>
<keyword evidence="2" id="KW-1133">Transmembrane helix</keyword>
<sequence length="346" mass="36802">MRVSSFLLLSSMLEHTLCPIASNMRPRKLRLSAFTPFLLLANSAITQISTPNCSSSWEWTFNSLGQNPCTVGAYIMATCSGGSFIVDPLLPGETYVGPAGIDDGDLCKCNTIAYSLISACGACQGMSWRSWPLFSFNCTKVLPPSTLSNPIPPQTRVPQWALLDVTIEHTWNATKSFLVGDSPEIGPGVLLGPSGTSTLPTPEPSSVFTPIFPFTPTPVPISSGSKSNAGAIAGGVAGGLSALAISVLLILWRRRQNPQTPPTTLLGNEAQPSQQMAEVPPPQMAPASPMRLYNPNDSTTYPGPPTSPGTESNTPMTDTYYQGNASNTVNMHVSRAQNEYRGLPII</sequence>
<accession>A0AAD4LWT3</accession>
<feature type="chain" id="PRO_5041992798" evidence="3">
    <location>
        <begin position="19"/>
        <end position="346"/>
    </location>
</feature>
<dbReference type="EMBL" id="WTXG01000099">
    <property type="protein sequence ID" value="KAI0293298.1"/>
    <property type="molecule type" value="Genomic_DNA"/>
</dbReference>
<name>A0AAD4LWT3_9AGAM</name>
<gene>
    <name evidence="4" type="ORF">B0F90DRAFT_1407680</name>
</gene>
<organism evidence="4 5">
    <name type="scientific">Multifurca ochricompacta</name>
    <dbReference type="NCBI Taxonomy" id="376703"/>
    <lineage>
        <taxon>Eukaryota</taxon>
        <taxon>Fungi</taxon>
        <taxon>Dikarya</taxon>
        <taxon>Basidiomycota</taxon>
        <taxon>Agaricomycotina</taxon>
        <taxon>Agaricomycetes</taxon>
        <taxon>Russulales</taxon>
        <taxon>Russulaceae</taxon>
        <taxon>Multifurca</taxon>
    </lineage>
</organism>
<evidence type="ECO:0000256" key="1">
    <source>
        <dbReference type="SAM" id="MobiDB-lite"/>
    </source>
</evidence>
<reference evidence="4" key="1">
    <citation type="journal article" date="2022" name="New Phytol.">
        <title>Evolutionary transition to the ectomycorrhizal habit in the genomes of a hyperdiverse lineage of mushroom-forming fungi.</title>
        <authorList>
            <person name="Looney B."/>
            <person name="Miyauchi S."/>
            <person name="Morin E."/>
            <person name="Drula E."/>
            <person name="Courty P.E."/>
            <person name="Kohler A."/>
            <person name="Kuo A."/>
            <person name="LaButti K."/>
            <person name="Pangilinan J."/>
            <person name="Lipzen A."/>
            <person name="Riley R."/>
            <person name="Andreopoulos W."/>
            <person name="He G."/>
            <person name="Johnson J."/>
            <person name="Nolan M."/>
            <person name="Tritt A."/>
            <person name="Barry K.W."/>
            <person name="Grigoriev I.V."/>
            <person name="Nagy L.G."/>
            <person name="Hibbett D."/>
            <person name="Henrissat B."/>
            <person name="Matheny P.B."/>
            <person name="Labbe J."/>
            <person name="Martin F.M."/>
        </authorList>
    </citation>
    <scope>NUCLEOTIDE SEQUENCE</scope>
    <source>
        <strain evidence="4">BPL690</strain>
    </source>
</reference>
<comment type="caution">
    <text evidence="4">The sequence shown here is derived from an EMBL/GenBank/DDBJ whole genome shotgun (WGS) entry which is preliminary data.</text>
</comment>
<keyword evidence="2" id="KW-0812">Transmembrane</keyword>
<feature type="signal peptide" evidence="3">
    <location>
        <begin position="1"/>
        <end position="18"/>
    </location>
</feature>
<evidence type="ECO:0000313" key="5">
    <source>
        <dbReference type="Proteomes" id="UP001203297"/>
    </source>
</evidence>
<evidence type="ECO:0000313" key="4">
    <source>
        <dbReference type="EMBL" id="KAI0293298.1"/>
    </source>
</evidence>
<feature type="region of interest" description="Disordered" evidence="1">
    <location>
        <begin position="260"/>
        <end position="323"/>
    </location>
</feature>
<dbReference type="Proteomes" id="UP001203297">
    <property type="component" value="Unassembled WGS sequence"/>
</dbReference>
<evidence type="ECO:0000256" key="2">
    <source>
        <dbReference type="SAM" id="Phobius"/>
    </source>
</evidence>
<feature type="transmembrane region" description="Helical" evidence="2">
    <location>
        <begin position="229"/>
        <end position="252"/>
    </location>
</feature>
<keyword evidence="5" id="KW-1185">Reference proteome</keyword>
<feature type="compositionally biased region" description="Polar residues" evidence="1">
    <location>
        <begin position="262"/>
        <end position="276"/>
    </location>
</feature>
<protein>
    <submittedName>
        <fullName evidence="4">Uncharacterized protein</fullName>
    </submittedName>
</protein>
<evidence type="ECO:0000256" key="3">
    <source>
        <dbReference type="SAM" id="SignalP"/>
    </source>
</evidence>
<keyword evidence="2" id="KW-0472">Membrane</keyword>